<dbReference type="OrthoDB" id="7701at10239"/>
<organism evidence="1 2">
    <name type="scientific">Goose adenovirus 4</name>
    <dbReference type="NCBI Taxonomy" id="1193422"/>
    <lineage>
        <taxon>Viruses</taxon>
        <taxon>Varidnaviria</taxon>
        <taxon>Bamfordvirae</taxon>
        <taxon>Preplasmiviricota</taxon>
        <taxon>Polisuviricotina</taxon>
        <taxon>Pharingeaviricetes</taxon>
        <taxon>Rowavirales</taxon>
        <taxon>Adenoviridae</taxon>
        <taxon>Aviadenovirus</taxon>
        <taxon>Aviadenovirus anseris</taxon>
        <taxon>Goose aviadenovirus A</taxon>
    </lineage>
</organism>
<evidence type="ECO:0000313" key="2">
    <source>
        <dbReference type="Proteomes" id="UP000107383"/>
    </source>
</evidence>
<dbReference type="EMBL" id="JF510462">
    <property type="protein sequence ID" value="AFC40586.1"/>
    <property type="molecule type" value="Genomic_DNA"/>
</dbReference>
<proteinExistence type="predicted"/>
<dbReference type="Proteomes" id="UP000107383">
    <property type="component" value="Segment"/>
</dbReference>
<reference evidence="1 2" key="2">
    <citation type="journal article" date="2012" name="J. Gen. Virol.">
        <title>Genome sequence of a waterfowl aviadenovirus, goose adenovirus 4.</title>
        <authorList>
            <person name="Kajan G.L."/>
            <person name="Davison A.J."/>
            <person name="Palya V."/>
            <person name="Harrach B."/>
            <person name="Benko M."/>
        </authorList>
    </citation>
    <scope>NUCLEOTIDE SEQUENCE [LARGE SCALE GENOMIC DNA]</scope>
    <source>
        <strain evidence="1">P29</strain>
    </source>
</reference>
<name>I3PMP5_9ADEN</name>
<dbReference type="KEGG" id="vg:12978920"/>
<evidence type="ECO:0000313" key="1">
    <source>
        <dbReference type="EMBL" id="AFC40586.1"/>
    </source>
</evidence>
<keyword evidence="2" id="KW-1185">Reference proteome</keyword>
<protein>
    <submittedName>
        <fullName evidence="1">Protein ORF20</fullName>
    </submittedName>
</protein>
<gene>
    <name evidence="1" type="primary">ORF20</name>
</gene>
<accession>I3PMP5</accession>
<sequence>MPLTPPSACIQSSWACGFENECGVIWFSLLVNAEKPASEINSSHEMLLARAVGKVKTCFRSRLVHVMENLMCMVACRCVKRIERRGVRSRIMNVVIRIFLGSQTTPEERHEALFHISRRLFYIGPGVYNDCFDEINSKYSTFRFFTHGLMIRDRDSLMMALRTMQFEVNHSRVSPSIPFISSPLCFPRPNKSSPVATMCVKAAERSSIITQPVFLRSMAKSVCPPDVWGIVSQNICYMPGVRNQVDVVRGVPIEQWTFHLHSPADKLHIKCDQECKIQCNLRSVHSLEDLCKLEVLRQLFNTRRARVLNMKRTKPFHAFRFHQS</sequence>
<dbReference type="RefSeq" id="YP_006383575.1">
    <property type="nucleotide sequence ID" value="NC_017979.1"/>
</dbReference>
<reference evidence="1 2" key="1">
    <citation type="journal article" date="2010" name="Acta Vet. Hung.">
        <title>Hepatitis and hydropericardium syndrome associated with adenovirus infection in goslings.</title>
        <authorList>
            <person name="Ivanics E."/>
            <person name="Palya V."/>
            <person name="Markos B."/>
            <person name="Dan A."/>
            <person name="Ursu K."/>
            <person name="Harrach B."/>
            <person name="Kajan G."/>
            <person name="Glavits R."/>
        </authorList>
    </citation>
    <scope>NUCLEOTIDE SEQUENCE [LARGE SCALE GENOMIC DNA]</scope>
    <source>
        <strain evidence="1">P29</strain>
    </source>
</reference>
<dbReference type="GeneID" id="12978920"/>